<feature type="binding site" evidence="10">
    <location>
        <position position="109"/>
    </location>
    <ligand>
        <name>Mg(2+)</name>
        <dbReference type="ChEBI" id="CHEBI:18420"/>
    </ligand>
</feature>
<gene>
    <name evidence="10 15" type="primary">thiE</name>
    <name evidence="15" type="ORF">ACFFFR_07400</name>
</gene>
<organism evidence="15 16">
    <name type="scientific">Micrococcoides hystricis</name>
    <dbReference type="NCBI Taxonomy" id="1572761"/>
    <lineage>
        <taxon>Bacteria</taxon>
        <taxon>Bacillati</taxon>
        <taxon>Actinomycetota</taxon>
        <taxon>Actinomycetes</taxon>
        <taxon>Micrococcales</taxon>
        <taxon>Micrococcaceae</taxon>
        <taxon>Micrococcoides</taxon>
    </lineage>
</organism>
<comment type="cofactor">
    <cofactor evidence="10">
        <name>Mg(2+)</name>
        <dbReference type="ChEBI" id="CHEBI:18420"/>
    </cofactor>
    <text evidence="10">Binds 1 Mg(2+) ion per subunit.</text>
</comment>
<feature type="binding site" evidence="10">
    <location>
        <position position="128"/>
    </location>
    <ligand>
        <name>4-amino-2-methyl-5-(diphosphooxymethyl)pyrimidine</name>
        <dbReference type="ChEBI" id="CHEBI:57841"/>
    </ligand>
</feature>
<evidence type="ECO:0000259" key="14">
    <source>
        <dbReference type="Pfam" id="PF02581"/>
    </source>
</evidence>
<dbReference type="Pfam" id="PF02581">
    <property type="entry name" value="TMP-TENI"/>
    <property type="match status" value="1"/>
</dbReference>
<dbReference type="Gene3D" id="3.20.20.70">
    <property type="entry name" value="Aldolase class I"/>
    <property type="match status" value="1"/>
</dbReference>
<feature type="binding site" evidence="10">
    <location>
        <position position="186"/>
    </location>
    <ligand>
        <name>2-[(2R,5Z)-2-carboxy-4-methylthiazol-5(2H)-ylidene]ethyl phosphate</name>
        <dbReference type="ChEBI" id="CHEBI:62899"/>
    </ligand>
</feature>
<evidence type="ECO:0000313" key="16">
    <source>
        <dbReference type="Proteomes" id="UP001589862"/>
    </source>
</evidence>
<evidence type="ECO:0000256" key="12">
    <source>
        <dbReference type="RuleBase" id="RU004253"/>
    </source>
</evidence>
<comment type="function">
    <text evidence="1 10">Condenses 4-methyl-5-(beta-hydroxyethyl)thiazole monophosphate (THZ-P) and 2-methyl-4-amino-5-hydroxymethyl pyrimidine pyrophosphate (HMP-PP) to form thiamine monophosphate (TMP).</text>
</comment>
<dbReference type="InterPro" id="IPR036206">
    <property type="entry name" value="ThiamineP_synth_sf"/>
</dbReference>
<feature type="coiled-coil region" evidence="13">
    <location>
        <begin position="55"/>
        <end position="82"/>
    </location>
</feature>
<dbReference type="InterPro" id="IPR022998">
    <property type="entry name" value="ThiamineP_synth_TenI"/>
</dbReference>
<evidence type="ECO:0000313" key="15">
    <source>
        <dbReference type="EMBL" id="MFC0582207.1"/>
    </source>
</evidence>
<feature type="domain" description="Thiamine phosphate synthase/TenI" evidence="14">
    <location>
        <begin position="28"/>
        <end position="209"/>
    </location>
</feature>
<sequence length="230" mass="25100">MDENKNYTAPVPALSKEERAQKFADVRLYLCVDARQEQGDLEEFLRAAYRGGVDLIQLRDKKLEARAEIEALEVLARVAREEGKLFSVNDRADVALLVNADVFHVGQGDLTTQQARALLGDEVIIGRSTNSVELAQQAIDDEGLDYFCTGPVWETPTKPGRAAVGPELVKYAAEHAGGKPFFGIGGVNAQTLPEVRQAGADRVVVVRAITEAEDPEAAAAELSQQLREQR</sequence>
<evidence type="ECO:0000256" key="3">
    <source>
        <dbReference type="ARBA" id="ARBA00022679"/>
    </source>
</evidence>
<dbReference type="PANTHER" id="PTHR20857">
    <property type="entry name" value="THIAMINE-PHOSPHATE PYROPHOSPHORYLASE"/>
    <property type="match status" value="1"/>
</dbReference>
<keyword evidence="6 10" id="KW-0784">Thiamine biosynthesis</keyword>
<comment type="catalytic activity">
    <reaction evidence="9 10 11">
        <text>2-[(2R,5Z)-2-carboxy-4-methylthiazol-5(2H)-ylidene]ethyl phosphate + 4-amino-2-methyl-5-(diphosphooxymethyl)pyrimidine + 2 H(+) = thiamine phosphate + CO2 + diphosphate</text>
        <dbReference type="Rhea" id="RHEA:47844"/>
        <dbReference type="ChEBI" id="CHEBI:15378"/>
        <dbReference type="ChEBI" id="CHEBI:16526"/>
        <dbReference type="ChEBI" id="CHEBI:33019"/>
        <dbReference type="ChEBI" id="CHEBI:37575"/>
        <dbReference type="ChEBI" id="CHEBI:57841"/>
        <dbReference type="ChEBI" id="CHEBI:62899"/>
        <dbReference type="EC" id="2.5.1.3"/>
    </reaction>
</comment>
<feature type="binding site" evidence="10">
    <location>
        <begin position="57"/>
        <end position="61"/>
    </location>
    <ligand>
        <name>4-amino-2-methyl-5-(diphosphooxymethyl)pyrimidine</name>
        <dbReference type="ChEBI" id="CHEBI:57841"/>
    </ligand>
</feature>
<evidence type="ECO:0000256" key="7">
    <source>
        <dbReference type="ARBA" id="ARBA00047334"/>
    </source>
</evidence>
<keyword evidence="13" id="KW-0175">Coiled coil</keyword>
<dbReference type="NCBIfam" id="TIGR00693">
    <property type="entry name" value="thiE"/>
    <property type="match status" value="1"/>
</dbReference>
<comment type="catalytic activity">
    <reaction evidence="7 10 11">
        <text>4-methyl-5-(2-phosphooxyethyl)-thiazole + 4-amino-2-methyl-5-(diphosphooxymethyl)pyrimidine + H(+) = thiamine phosphate + diphosphate</text>
        <dbReference type="Rhea" id="RHEA:22328"/>
        <dbReference type="ChEBI" id="CHEBI:15378"/>
        <dbReference type="ChEBI" id="CHEBI:33019"/>
        <dbReference type="ChEBI" id="CHEBI:37575"/>
        <dbReference type="ChEBI" id="CHEBI:57841"/>
        <dbReference type="ChEBI" id="CHEBI:58296"/>
        <dbReference type="EC" id="2.5.1.3"/>
    </reaction>
</comment>
<evidence type="ECO:0000256" key="5">
    <source>
        <dbReference type="ARBA" id="ARBA00022842"/>
    </source>
</evidence>
<comment type="pathway">
    <text evidence="2 10 12">Cofactor biosynthesis; thiamine diphosphate biosynthesis; thiamine phosphate from 4-amino-2-methyl-5-diphosphomethylpyrimidine and 4-methyl-5-(2-phosphoethyl)-thiazole: step 1/1.</text>
</comment>
<evidence type="ECO:0000256" key="2">
    <source>
        <dbReference type="ARBA" id="ARBA00005165"/>
    </source>
</evidence>
<evidence type="ECO:0000256" key="10">
    <source>
        <dbReference type="HAMAP-Rule" id="MF_00097"/>
    </source>
</evidence>
<dbReference type="Proteomes" id="UP001589862">
    <property type="component" value="Unassembled WGS sequence"/>
</dbReference>
<evidence type="ECO:0000256" key="11">
    <source>
        <dbReference type="RuleBase" id="RU003826"/>
    </source>
</evidence>
<name>A0ABV6PAQ8_9MICC</name>
<comment type="similarity">
    <text evidence="10 11">Belongs to the thiamine-phosphate synthase family.</text>
</comment>
<evidence type="ECO:0000256" key="6">
    <source>
        <dbReference type="ARBA" id="ARBA00022977"/>
    </source>
</evidence>
<comment type="caution">
    <text evidence="15">The sequence shown here is derived from an EMBL/GenBank/DDBJ whole genome shotgun (WGS) entry which is preliminary data.</text>
</comment>
<evidence type="ECO:0000256" key="4">
    <source>
        <dbReference type="ARBA" id="ARBA00022723"/>
    </source>
</evidence>
<dbReference type="RefSeq" id="WP_377459195.1">
    <property type="nucleotide sequence ID" value="NZ_JBHLUB010000029.1"/>
</dbReference>
<evidence type="ECO:0000256" key="8">
    <source>
        <dbReference type="ARBA" id="ARBA00047851"/>
    </source>
</evidence>
<feature type="binding site" evidence="10">
    <location>
        <begin position="155"/>
        <end position="157"/>
    </location>
    <ligand>
        <name>2-[(2R,5Z)-2-carboxy-4-methylthiazol-5(2H)-ylidene]ethyl phosphate</name>
        <dbReference type="ChEBI" id="CHEBI:62899"/>
    </ligand>
</feature>
<dbReference type="EC" id="2.5.1.3" evidence="10"/>
<keyword evidence="5 10" id="KW-0460">Magnesium</keyword>
<dbReference type="SUPFAM" id="SSF51391">
    <property type="entry name" value="Thiamin phosphate synthase"/>
    <property type="match status" value="1"/>
</dbReference>
<dbReference type="PANTHER" id="PTHR20857:SF15">
    <property type="entry name" value="THIAMINE-PHOSPHATE SYNTHASE"/>
    <property type="match status" value="1"/>
</dbReference>
<keyword evidence="4 10" id="KW-0479">Metal-binding</keyword>
<dbReference type="InterPro" id="IPR034291">
    <property type="entry name" value="TMP_synthase"/>
</dbReference>
<reference evidence="15 16" key="1">
    <citation type="submission" date="2024-09" db="EMBL/GenBank/DDBJ databases">
        <authorList>
            <person name="Sun Q."/>
            <person name="Mori K."/>
        </authorList>
    </citation>
    <scope>NUCLEOTIDE SEQUENCE [LARGE SCALE GENOMIC DNA]</scope>
    <source>
        <strain evidence="15 16">NCAIM B.02604</strain>
    </source>
</reference>
<evidence type="ECO:0000256" key="1">
    <source>
        <dbReference type="ARBA" id="ARBA00003814"/>
    </source>
</evidence>
<evidence type="ECO:0000256" key="9">
    <source>
        <dbReference type="ARBA" id="ARBA00047883"/>
    </source>
</evidence>
<feature type="binding site" evidence="10">
    <location>
        <position position="90"/>
    </location>
    <ligand>
        <name>Mg(2+)</name>
        <dbReference type="ChEBI" id="CHEBI:18420"/>
    </ligand>
</feature>
<accession>A0ABV6PAQ8</accession>
<proteinExistence type="inferred from homology"/>
<dbReference type="CDD" id="cd00564">
    <property type="entry name" value="TMP_TenI"/>
    <property type="match status" value="1"/>
</dbReference>
<keyword evidence="3 10" id="KW-0808">Transferase</keyword>
<feature type="binding site" evidence="10">
    <location>
        <position position="158"/>
    </location>
    <ligand>
        <name>4-amino-2-methyl-5-(diphosphooxymethyl)pyrimidine</name>
        <dbReference type="ChEBI" id="CHEBI:57841"/>
    </ligand>
</feature>
<feature type="binding site" evidence="10">
    <location>
        <position position="89"/>
    </location>
    <ligand>
        <name>4-amino-2-methyl-5-(diphosphooxymethyl)pyrimidine</name>
        <dbReference type="ChEBI" id="CHEBI:57841"/>
    </ligand>
</feature>
<dbReference type="GO" id="GO:0004789">
    <property type="term" value="F:thiamine-phosphate diphosphorylase activity"/>
    <property type="evidence" value="ECO:0007669"/>
    <property type="project" value="UniProtKB-EC"/>
</dbReference>
<dbReference type="InterPro" id="IPR013785">
    <property type="entry name" value="Aldolase_TIM"/>
</dbReference>
<comment type="caution">
    <text evidence="10">Lacks conserved residue(s) required for the propagation of feature annotation.</text>
</comment>
<keyword evidence="16" id="KW-1185">Reference proteome</keyword>
<evidence type="ECO:0000256" key="13">
    <source>
        <dbReference type="SAM" id="Coils"/>
    </source>
</evidence>
<dbReference type="EMBL" id="JBHLUB010000029">
    <property type="protein sequence ID" value="MFC0582207.1"/>
    <property type="molecule type" value="Genomic_DNA"/>
</dbReference>
<protein>
    <recommendedName>
        <fullName evidence="10">Thiamine-phosphate synthase</fullName>
        <shortName evidence="10">TP synthase</shortName>
        <shortName evidence="10">TPS</shortName>
        <ecNumber evidence="10">2.5.1.3</ecNumber>
    </recommendedName>
    <alternativeName>
        <fullName evidence="10">Thiamine-phosphate pyrophosphorylase</fullName>
        <shortName evidence="10">TMP pyrophosphorylase</shortName>
        <shortName evidence="10">TMP-PPase</shortName>
    </alternativeName>
</protein>
<dbReference type="HAMAP" id="MF_00097">
    <property type="entry name" value="TMP_synthase"/>
    <property type="match status" value="1"/>
</dbReference>
<comment type="catalytic activity">
    <reaction evidence="8 10 11">
        <text>2-(2-carboxy-4-methylthiazol-5-yl)ethyl phosphate + 4-amino-2-methyl-5-(diphosphooxymethyl)pyrimidine + 2 H(+) = thiamine phosphate + CO2 + diphosphate</text>
        <dbReference type="Rhea" id="RHEA:47848"/>
        <dbReference type="ChEBI" id="CHEBI:15378"/>
        <dbReference type="ChEBI" id="CHEBI:16526"/>
        <dbReference type="ChEBI" id="CHEBI:33019"/>
        <dbReference type="ChEBI" id="CHEBI:37575"/>
        <dbReference type="ChEBI" id="CHEBI:57841"/>
        <dbReference type="ChEBI" id="CHEBI:62890"/>
        <dbReference type="EC" id="2.5.1.3"/>
    </reaction>
</comment>